<keyword evidence="2" id="KW-0175">Coiled coil</keyword>
<name>J3JTU4_DENPD</name>
<dbReference type="GO" id="GO:0034456">
    <property type="term" value="C:UTP-C complex"/>
    <property type="evidence" value="ECO:0007669"/>
    <property type="project" value="TreeGrafter"/>
</dbReference>
<dbReference type="GO" id="GO:0000028">
    <property type="term" value="P:ribosomal small subunit assembly"/>
    <property type="evidence" value="ECO:0007669"/>
    <property type="project" value="TreeGrafter"/>
</dbReference>
<sequence length="244" mass="27976">MCSKTIQGFKAVTIRLPDADTHPHEIFLKEHSLRHYEDDKPPGRTLFVLNIPSYFENKHVQSLFSATAPVTKVIMPSSPGFKSAHVVFAKPEGLSKVLALDEIRMSQSGVTFETGLSKWVEEYNNSIRNPDELANELNTFMLRYDKSQAKSSKQEKKLSQEVDDEGWTVVTKKGHKPGIANKESVKIKLTGKIVEKKRKKELKNFYTFQIKEGKMKNLALLRKNFEDAKKRVEAMKSSRKFRPY</sequence>
<dbReference type="InterPro" id="IPR024326">
    <property type="entry name" value="RRP7_C"/>
</dbReference>
<dbReference type="GO" id="GO:0006364">
    <property type="term" value="P:rRNA processing"/>
    <property type="evidence" value="ECO:0007669"/>
    <property type="project" value="TreeGrafter"/>
</dbReference>
<accession>J3JTU4</accession>
<reference evidence="4" key="1">
    <citation type="journal article" date="2012" name="Insect Biochem. Mol. Biol.">
        <title>Transcriptome and full-length cDNA resources for the mountain pine beetle, Dendroctonus ponderosae Hopkins, a major insect pest of pine forests.</title>
        <authorList>
            <person name="Keeling C.I."/>
            <person name="Henderson H."/>
            <person name="Li M."/>
            <person name="Yuen M."/>
            <person name="Clark E.L."/>
            <person name="Fraser J.D."/>
            <person name="Huber D.P."/>
            <person name="Liao N.Y."/>
            <person name="Roderick Docking T."/>
            <person name="Birol I."/>
            <person name="Chan S.K."/>
            <person name="Taylor G.A."/>
            <person name="Palmquist D."/>
            <person name="Jones S.J."/>
            <person name="Bohlmann J."/>
        </authorList>
    </citation>
    <scope>NUCLEOTIDE SEQUENCE</scope>
    <source>
        <tissue evidence="4">Midgut and adhering fatbody of emerged adults of both sexes after feeding on lodgepole pine for up to 64 h</tissue>
    </source>
</reference>
<dbReference type="AlphaFoldDB" id="J3JTU4"/>
<dbReference type="InterPro" id="IPR040446">
    <property type="entry name" value="RRP7"/>
</dbReference>
<dbReference type="Pfam" id="PF12923">
    <property type="entry name" value="RRP7"/>
    <property type="match status" value="1"/>
</dbReference>
<dbReference type="Gene3D" id="3.30.70.330">
    <property type="match status" value="1"/>
</dbReference>
<dbReference type="GO" id="GO:0032545">
    <property type="term" value="C:CURI complex"/>
    <property type="evidence" value="ECO:0007669"/>
    <property type="project" value="TreeGrafter"/>
</dbReference>
<dbReference type="InterPro" id="IPR035979">
    <property type="entry name" value="RBD_domain_sf"/>
</dbReference>
<dbReference type="Gene3D" id="6.10.250.1770">
    <property type="match status" value="1"/>
</dbReference>
<dbReference type="OrthoDB" id="5390at2759"/>
<dbReference type="HOGENOM" id="CLU_036234_2_0_1"/>
<proteinExistence type="evidence at transcript level"/>
<organism evidence="4">
    <name type="scientific">Dendroctonus ponderosae</name>
    <name type="common">Mountain pine beetle</name>
    <dbReference type="NCBI Taxonomy" id="77166"/>
    <lineage>
        <taxon>Eukaryota</taxon>
        <taxon>Metazoa</taxon>
        <taxon>Ecdysozoa</taxon>
        <taxon>Arthropoda</taxon>
        <taxon>Hexapoda</taxon>
        <taxon>Insecta</taxon>
        <taxon>Pterygota</taxon>
        <taxon>Neoptera</taxon>
        <taxon>Endopterygota</taxon>
        <taxon>Coleoptera</taxon>
        <taxon>Polyphaga</taxon>
        <taxon>Cucujiformia</taxon>
        <taxon>Curculionidae</taxon>
        <taxon>Scolytinae</taxon>
        <taxon>Dendroctonus</taxon>
    </lineage>
</organism>
<evidence type="ECO:0000256" key="1">
    <source>
        <dbReference type="ARBA" id="ARBA00006110"/>
    </source>
</evidence>
<dbReference type="PANTHER" id="PTHR13191:SF0">
    <property type="entry name" value="RIBOSOMAL RNA-PROCESSING PROTEIN 7 HOMOLOG A-RELATED"/>
    <property type="match status" value="1"/>
</dbReference>
<dbReference type="GO" id="GO:0003676">
    <property type="term" value="F:nucleic acid binding"/>
    <property type="evidence" value="ECO:0007669"/>
    <property type="project" value="InterPro"/>
</dbReference>
<feature type="domain" description="Ribosomal RNA-processing protein 7 C-terminal" evidence="3">
    <location>
        <begin position="125"/>
        <end position="244"/>
    </location>
</feature>
<evidence type="ECO:0000259" key="3">
    <source>
        <dbReference type="Pfam" id="PF12923"/>
    </source>
</evidence>
<evidence type="ECO:0000313" key="4">
    <source>
        <dbReference type="EMBL" id="AEE61616.1"/>
    </source>
</evidence>
<evidence type="ECO:0000256" key="2">
    <source>
        <dbReference type="SAM" id="Coils"/>
    </source>
</evidence>
<dbReference type="InterPro" id="IPR012677">
    <property type="entry name" value="Nucleotide-bd_a/b_plait_sf"/>
</dbReference>
<dbReference type="SUPFAM" id="SSF54928">
    <property type="entry name" value="RNA-binding domain, RBD"/>
    <property type="match status" value="1"/>
</dbReference>
<dbReference type="PANTHER" id="PTHR13191">
    <property type="entry name" value="RIBOSOMAL RNA PROCESSING PROTEIN 7-RELATED"/>
    <property type="match status" value="1"/>
</dbReference>
<feature type="coiled-coil region" evidence="2">
    <location>
        <begin position="211"/>
        <end position="238"/>
    </location>
</feature>
<dbReference type="EMBL" id="BT126653">
    <property type="protein sequence ID" value="AEE61616.1"/>
    <property type="molecule type" value="mRNA"/>
</dbReference>
<comment type="similarity">
    <text evidence="1">Belongs to the RRP7 family.</text>
</comment>
<protein>
    <recommendedName>
        <fullName evidence="3">Ribosomal RNA-processing protein 7 C-terminal domain-containing protein</fullName>
    </recommendedName>
</protein>
<dbReference type="CDD" id="cd12951">
    <property type="entry name" value="RRP7_Rrp7A"/>
    <property type="match status" value="1"/>
</dbReference>